<dbReference type="Proteomes" id="UP000799441">
    <property type="component" value="Unassembled WGS sequence"/>
</dbReference>
<dbReference type="InterPro" id="IPR036291">
    <property type="entry name" value="NAD(P)-bd_dom_sf"/>
</dbReference>
<evidence type="ECO:0000313" key="5">
    <source>
        <dbReference type="EMBL" id="KAF2725695.1"/>
    </source>
</evidence>
<keyword evidence="2" id="KW-0597">Phosphoprotein</keyword>
<evidence type="ECO:0000256" key="2">
    <source>
        <dbReference type="ARBA" id="ARBA00022553"/>
    </source>
</evidence>
<organism evidence="5 6">
    <name type="scientific">Polychaeton citri CBS 116435</name>
    <dbReference type="NCBI Taxonomy" id="1314669"/>
    <lineage>
        <taxon>Eukaryota</taxon>
        <taxon>Fungi</taxon>
        <taxon>Dikarya</taxon>
        <taxon>Ascomycota</taxon>
        <taxon>Pezizomycotina</taxon>
        <taxon>Dothideomycetes</taxon>
        <taxon>Dothideomycetidae</taxon>
        <taxon>Capnodiales</taxon>
        <taxon>Capnodiaceae</taxon>
        <taxon>Polychaeton</taxon>
    </lineage>
</organism>
<proteinExistence type="predicted"/>
<dbReference type="Gene3D" id="3.40.50.12780">
    <property type="entry name" value="N-terminal domain of ligase-like"/>
    <property type="match status" value="1"/>
</dbReference>
<evidence type="ECO:0000256" key="1">
    <source>
        <dbReference type="ARBA" id="ARBA00022450"/>
    </source>
</evidence>
<dbReference type="Pfam" id="PF00501">
    <property type="entry name" value="AMP-binding"/>
    <property type="match status" value="1"/>
</dbReference>
<evidence type="ECO:0000313" key="6">
    <source>
        <dbReference type="Proteomes" id="UP000799441"/>
    </source>
</evidence>
<protein>
    <submittedName>
        <fullName evidence="5">Acetyl-CoA synthetase-like protein</fullName>
    </submittedName>
</protein>
<dbReference type="InterPro" id="IPR000873">
    <property type="entry name" value="AMP-dep_synth/lig_dom"/>
</dbReference>
<dbReference type="Pfam" id="PF07993">
    <property type="entry name" value="NAD_binding_4"/>
    <property type="match status" value="1"/>
</dbReference>
<dbReference type="SUPFAM" id="SSF56801">
    <property type="entry name" value="Acetyl-CoA synthetase-like"/>
    <property type="match status" value="1"/>
</dbReference>
<dbReference type="OrthoDB" id="429813at2759"/>
<dbReference type="Pfam" id="PF00550">
    <property type="entry name" value="PP-binding"/>
    <property type="match status" value="1"/>
</dbReference>
<gene>
    <name evidence="5" type="ORF">K431DRAFT_300016</name>
</gene>
<dbReference type="InterPro" id="IPR051414">
    <property type="entry name" value="Adenylate-forming_Reductase"/>
</dbReference>
<feature type="region of interest" description="Disordered" evidence="3">
    <location>
        <begin position="1015"/>
        <end position="1035"/>
    </location>
</feature>
<dbReference type="Pfam" id="PF23562">
    <property type="entry name" value="AMP-binding_C_3"/>
    <property type="match status" value="1"/>
</dbReference>
<dbReference type="PANTHER" id="PTHR43439:SF2">
    <property type="entry name" value="ENZYME, PUTATIVE (JCVI)-RELATED"/>
    <property type="match status" value="1"/>
</dbReference>
<feature type="domain" description="Carrier" evidence="4">
    <location>
        <begin position="567"/>
        <end position="646"/>
    </location>
</feature>
<reference evidence="5" key="1">
    <citation type="journal article" date="2020" name="Stud. Mycol.">
        <title>101 Dothideomycetes genomes: a test case for predicting lifestyles and emergence of pathogens.</title>
        <authorList>
            <person name="Haridas S."/>
            <person name="Albert R."/>
            <person name="Binder M."/>
            <person name="Bloem J."/>
            <person name="Labutti K."/>
            <person name="Salamov A."/>
            <person name="Andreopoulos B."/>
            <person name="Baker S."/>
            <person name="Barry K."/>
            <person name="Bills G."/>
            <person name="Bluhm B."/>
            <person name="Cannon C."/>
            <person name="Castanera R."/>
            <person name="Culley D."/>
            <person name="Daum C."/>
            <person name="Ezra D."/>
            <person name="Gonzalez J."/>
            <person name="Henrissat B."/>
            <person name="Kuo A."/>
            <person name="Liang C."/>
            <person name="Lipzen A."/>
            <person name="Lutzoni F."/>
            <person name="Magnuson J."/>
            <person name="Mondo S."/>
            <person name="Nolan M."/>
            <person name="Ohm R."/>
            <person name="Pangilinan J."/>
            <person name="Park H.-J."/>
            <person name="Ramirez L."/>
            <person name="Alfaro M."/>
            <person name="Sun H."/>
            <person name="Tritt A."/>
            <person name="Yoshinaga Y."/>
            <person name="Zwiers L.-H."/>
            <person name="Turgeon B."/>
            <person name="Goodwin S."/>
            <person name="Spatafora J."/>
            <person name="Crous P."/>
            <person name="Grigoriev I."/>
        </authorList>
    </citation>
    <scope>NUCLEOTIDE SEQUENCE</scope>
    <source>
        <strain evidence="5">CBS 116435</strain>
    </source>
</reference>
<dbReference type="Gene3D" id="3.40.50.720">
    <property type="entry name" value="NAD(P)-binding Rossmann-like Domain"/>
    <property type="match status" value="1"/>
</dbReference>
<dbReference type="GO" id="GO:0031177">
    <property type="term" value="F:phosphopantetheine binding"/>
    <property type="evidence" value="ECO:0007669"/>
    <property type="project" value="InterPro"/>
</dbReference>
<name>A0A9P4QH64_9PEZI</name>
<evidence type="ECO:0000256" key="3">
    <source>
        <dbReference type="SAM" id="MobiDB-lite"/>
    </source>
</evidence>
<dbReference type="SUPFAM" id="SSF51735">
    <property type="entry name" value="NAD(P)-binding Rossmann-fold domains"/>
    <property type="match status" value="1"/>
</dbReference>
<dbReference type="EMBL" id="MU003767">
    <property type="protein sequence ID" value="KAF2725695.1"/>
    <property type="molecule type" value="Genomic_DNA"/>
</dbReference>
<keyword evidence="1" id="KW-0596">Phosphopantetheine</keyword>
<dbReference type="SUPFAM" id="SSF47336">
    <property type="entry name" value="ACP-like"/>
    <property type="match status" value="1"/>
</dbReference>
<dbReference type="AlphaFoldDB" id="A0A9P4QH64"/>
<dbReference type="InterPro" id="IPR042099">
    <property type="entry name" value="ANL_N_sf"/>
</dbReference>
<keyword evidence="6" id="KW-1185">Reference proteome</keyword>
<dbReference type="InterPro" id="IPR020806">
    <property type="entry name" value="PKS_PP-bd"/>
</dbReference>
<sequence>MMPSLTYFTCTLGQAASGGLQQPHRTIPAFLESKNAECPNLPAIGFAKPTDGEWASNVWTFGELHRAVWNTFHKIRTANSADLENGNTVAMLCHSDEQFLLTWLALMKLGKAVLIIAPQCTPAAIANLCKTCGVFMLFASTARTQTDDSVAAAGQIGHDLKPIPLPFDEDFTVEGSSSYIIKRKLLAGIPRLKPDDLAYLHHTSGTSSGMPKPIPQTHNGAVGVLPSLPEGSKCATFTTTPLYHGGPADIFRAWTSNAMIWLFPGKAVPVTAQNVFKCLEVAEKACEQDGLPPVRYLSCVPYVLRALVADPQGRGLRYLQQMDLVGVGGAALPADVGDQLVSSGVNLVSRYGSAECGFLLSSHREYAKDRDWQYLRADTGAENLRFENEADGNLAELIVLEGWSHMAKVNREDGSFATSDLFAPHDHIANAWKYHSRADSQLTLVTGKKFDPGPLEDALAASKLLTDVLIFGDGQAFPGALLFRSSQAENMTDEDLINKVWPFVAKLNLESQDHARLARHMLKPMPALDKPLEKSSKGTLLRGAAQQRFAEEVAAAYEIATVPATEIADEDILQTIKDIVRSILNHDQPPPEEANLFSYGVNSMAGMQIRHGLRPLLPQNDRQLPINIVEDCGNIEKLAGYVLKRRRGEKVDLQQNSISYMRELVEEYSQFRNQVVGGNLISGTLTAKPMEVVVLTGATGALGAHVLDKCRGDGRIAKIYCLVRGASHKDAFDRVSKVLAQRQLASLDDEKLHGKVVVLSAILGDEQLGLDEERYERLAREATLILHLAWSVNFRMNLRSFAKDSIASVRNLINLALASPMEESPRLAYCSSVASVLNFKGDCIPETIIHDPSATTQLGYSQSKWVAEQICDRASKETRLRGRILIYRVGQLAGDTERGVWNAKEAFPLMLSIARYTHSLPDLQDEVLNWLPVDVAATALLEGARSRSLVTDGLTVLHVVNEHDIPHWNDLLRWMEQMEGVKALAPAVWISDLENVADHPALQLLDFWREAYAGSRGSGKRADGAKSTTGPKPTRKAFAMDATKRIVPSLRKIDPVSEVYFGKIWAWIKANM</sequence>
<dbReference type="InterPro" id="IPR006162">
    <property type="entry name" value="Ppantetheine_attach_site"/>
</dbReference>
<dbReference type="InterPro" id="IPR013120">
    <property type="entry name" value="FAR_NAD-bd"/>
</dbReference>
<accession>A0A9P4QH64</accession>
<dbReference type="PROSITE" id="PS00012">
    <property type="entry name" value="PHOSPHOPANTETHEINE"/>
    <property type="match status" value="1"/>
</dbReference>
<dbReference type="SMART" id="SM00823">
    <property type="entry name" value="PKS_PP"/>
    <property type="match status" value="1"/>
</dbReference>
<evidence type="ECO:0000259" key="4">
    <source>
        <dbReference type="PROSITE" id="PS50075"/>
    </source>
</evidence>
<dbReference type="InterPro" id="IPR036736">
    <property type="entry name" value="ACP-like_sf"/>
</dbReference>
<dbReference type="InterPro" id="IPR009081">
    <property type="entry name" value="PP-bd_ACP"/>
</dbReference>
<comment type="caution">
    <text evidence="5">The sequence shown here is derived from an EMBL/GenBank/DDBJ whole genome shotgun (WGS) entry which is preliminary data.</text>
</comment>
<dbReference type="PROSITE" id="PS50075">
    <property type="entry name" value="CARRIER"/>
    <property type="match status" value="1"/>
</dbReference>
<dbReference type="PANTHER" id="PTHR43439">
    <property type="entry name" value="PHENYLACETATE-COENZYME A LIGASE"/>
    <property type="match status" value="1"/>
</dbReference>